<evidence type="ECO:0000313" key="3">
    <source>
        <dbReference type="Proteomes" id="UP001215598"/>
    </source>
</evidence>
<feature type="transmembrane region" description="Helical" evidence="1">
    <location>
        <begin position="23"/>
        <end position="41"/>
    </location>
</feature>
<keyword evidence="3" id="KW-1185">Reference proteome</keyword>
<keyword evidence="1" id="KW-0472">Membrane</keyword>
<feature type="transmembrane region" description="Helical" evidence="1">
    <location>
        <begin position="53"/>
        <end position="72"/>
    </location>
</feature>
<dbReference type="AlphaFoldDB" id="A0AAD7JIF0"/>
<gene>
    <name evidence="2" type="ORF">B0H16DRAFT_1804436</name>
</gene>
<dbReference type="Proteomes" id="UP001215598">
    <property type="component" value="Unassembled WGS sequence"/>
</dbReference>
<dbReference type="EMBL" id="JARKIB010000030">
    <property type="protein sequence ID" value="KAJ7763376.1"/>
    <property type="molecule type" value="Genomic_DNA"/>
</dbReference>
<reference evidence="2" key="1">
    <citation type="submission" date="2023-03" db="EMBL/GenBank/DDBJ databases">
        <title>Massive genome expansion in bonnet fungi (Mycena s.s.) driven by repeated elements and novel gene families across ecological guilds.</title>
        <authorList>
            <consortium name="Lawrence Berkeley National Laboratory"/>
            <person name="Harder C.B."/>
            <person name="Miyauchi S."/>
            <person name="Viragh M."/>
            <person name="Kuo A."/>
            <person name="Thoen E."/>
            <person name="Andreopoulos B."/>
            <person name="Lu D."/>
            <person name="Skrede I."/>
            <person name="Drula E."/>
            <person name="Henrissat B."/>
            <person name="Morin E."/>
            <person name="Kohler A."/>
            <person name="Barry K."/>
            <person name="LaButti K."/>
            <person name="Morin E."/>
            <person name="Salamov A."/>
            <person name="Lipzen A."/>
            <person name="Mereny Z."/>
            <person name="Hegedus B."/>
            <person name="Baldrian P."/>
            <person name="Stursova M."/>
            <person name="Weitz H."/>
            <person name="Taylor A."/>
            <person name="Grigoriev I.V."/>
            <person name="Nagy L.G."/>
            <person name="Martin F."/>
            <person name="Kauserud H."/>
        </authorList>
    </citation>
    <scope>NUCLEOTIDE SEQUENCE</scope>
    <source>
        <strain evidence="2">CBHHK182m</strain>
    </source>
</reference>
<evidence type="ECO:0000256" key="1">
    <source>
        <dbReference type="SAM" id="Phobius"/>
    </source>
</evidence>
<keyword evidence="1" id="KW-1133">Transmembrane helix</keyword>
<evidence type="ECO:0000313" key="2">
    <source>
        <dbReference type="EMBL" id="KAJ7763376.1"/>
    </source>
</evidence>
<proteinExistence type="predicted"/>
<accession>A0AAD7JIF0</accession>
<name>A0AAD7JIF0_9AGAR</name>
<comment type="caution">
    <text evidence="2">The sequence shown here is derived from an EMBL/GenBank/DDBJ whole genome shotgun (WGS) entry which is preliminary data.</text>
</comment>
<keyword evidence="1" id="KW-0812">Transmembrane</keyword>
<protein>
    <submittedName>
        <fullName evidence="2">Uncharacterized protein</fullName>
    </submittedName>
</protein>
<sequence>MPPSYTHTVNSDQATFLGFGLEGVAYGINVVLFGMAIRFLLRRRSRGNQVSNLAILAFSCLMFALCTVHYALNFNNVYNGTMVHVRHISDETPLQLGADTIWLLTDFFSQLLLVRKELFVQIVLKLVELPRYTGAT</sequence>
<organism evidence="2 3">
    <name type="scientific">Mycena metata</name>
    <dbReference type="NCBI Taxonomy" id="1033252"/>
    <lineage>
        <taxon>Eukaryota</taxon>
        <taxon>Fungi</taxon>
        <taxon>Dikarya</taxon>
        <taxon>Basidiomycota</taxon>
        <taxon>Agaricomycotina</taxon>
        <taxon>Agaricomycetes</taxon>
        <taxon>Agaricomycetidae</taxon>
        <taxon>Agaricales</taxon>
        <taxon>Marasmiineae</taxon>
        <taxon>Mycenaceae</taxon>
        <taxon>Mycena</taxon>
    </lineage>
</organism>